<evidence type="ECO:0000256" key="4">
    <source>
        <dbReference type="ARBA" id="ARBA00022777"/>
    </source>
</evidence>
<evidence type="ECO:0000256" key="5">
    <source>
        <dbReference type="ARBA" id="ARBA00022840"/>
    </source>
</evidence>
<evidence type="ECO:0000313" key="10">
    <source>
        <dbReference type="Proteomes" id="UP000708148"/>
    </source>
</evidence>
<gene>
    <name evidence="9" type="ORF">OSTQU699_LOCUS6117</name>
</gene>
<evidence type="ECO:0000256" key="3">
    <source>
        <dbReference type="ARBA" id="ARBA00022741"/>
    </source>
</evidence>
<dbReference type="SUPFAM" id="SSF56112">
    <property type="entry name" value="Protein kinase-like (PK-like)"/>
    <property type="match status" value="1"/>
</dbReference>
<evidence type="ECO:0000313" key="9">
    <source>
        <dbReference type="EMBL" id="CAD7700758.1"/>
    </source>
</evidence>
<keyword evidence="10" id="KW-1185">Reference proteome</keyword>
<dbReference type="PROSITE" id="PS00108">
    <property type="entry name" value="PROTEIN_KINASE_ST"/>
    <property type="match status" value="1"/>
</dbReference>
<keyword evidence="1" id="KW-0723">Serine/threonine-protein kinase</keyword>
<keyword evidence="2" id="KW-0808">Transferase</keyword>
<feature type="compositionally biased region" description="Polar residues" evidence="7">
    <location>
        <begin position="473"/>
        <end position="499"/>
    </location>
</feature>
<evidence type="ECO:0000256" key="7">
    <source>
        <dbReference type="SAM" id="MobiDB-lite"/>
    </source>
</evidence>
<dbReference type="PANTHER" id="PTHR44329:SF289">
    <property type="entry name" value="SERINE_THREONINE-PROTEIN KINASE VIK"/>
    <property type="match status" value="1"/>
</dbReference>
<dbReference type="AlphaFoldDB" id="A0A8S1J453"/>
<dbReference type="PROSITE" id="PS00107">
    <property type="entry name" value="PROTEIN_KINASE_ATP"/>
    <property type="match status" value="1"/>
</dbReference>
<feature type="binding site" evidence="6">
    <location>
        <position position="603"/>
    </location>
    <ligand>
        <name>ATP</name>
        <dbReference type="ChEBI" id="CHEBI:30616"/>
    </ligand>
</feature>
<feature type="non-terminal residue" evidence="9">
    <location>
        <position position="1"/>
    </location>
</feature>
<accession>A0A8S1J453</accession>
<dbReference type="PROSITE" id="PS50011">
    <property type="entry name" value="PROTEIN_KINASE_DOM"/>
    <property type="match status" value="1"/>
</dbReference>
<feature type="region of interest" description="Disordered" evidence="7">
    <location>
        <begin position="469"/>
        <end position="507"/>
    </location>
</feature>
<dbReference type="EMBL" id="CAJHUC010001336">
    <property type="protein sequence ID" value="CAD7700758.1"/>
    <property type="molecule type" value="Genomic_DNA"/>
</dbReference>
<organism evidence="9 10">
    <name type="scientific">Ostreobium quekettii</name>
    <dbReference type="NCBI Taxonomy" id="121088"/>
    <lineage>
        <taxon>Eukaryota</taxon>
        <taxon>Viridiplantae</taxon>
        <taxon>Chlorophyta</taxon>
        <taxon>core chlorophytes</taxon>
        <taxon>Ulvophyceae</taxon>
        <taxon>TCBD clade</taxon>
        <taxon>Bryopsidales</taxon>
        <taxon>Ostreobineae</taxon>
        <taxon>Ostreobiaceae</taxon>
        <taxon>Ostreobium</taxon>
    </lineage>
</organism>
<dbReference type="OrthoDB" id="533232at2759"/>
<dbReference type="GO" id="GO:0004674">
    <property type="term" value="F:protein serine/threonine kinase activity"/>
    <property type="evidence" value="ECO:0007669"/>
    <property type="project" value="UniProtKB-KW"/>
</dbReference>
<dbReference type="Gene3D" id="3.30.200.20">
    <property type="entry name" value="Phosphorylase Kinase, domain 1"/>
    <property type="match status" value="1"/>
</dbReference>
<dbReference type="Gene3D" id="1.10.510.10">
    <property type="entry name" value="Transferase(Phosphotransferase) domain 1"/>
    <property type="match status" value="1"/>
</dbReference>
<evidence type="ECO:0000256" key="2">
    <source>
        <dbReference type="ARBA" id="ARBA00022679"/>
    </source>
</evidence>
<feature type="domain" description="Protein kinase" evidence="8">
    <location>
        <begin position="576"/>
        <end position="885"/>
    </location>
</feature>
<dbReference type="PANTHER" id="PTHR44329">
    <property type="entry name" value="SERINE/THREONINE-PROTEIN KINASE TNNI3K-RELATED"/>
    <property type="match status" value="1"/>
</dbReference>
<evidence type="ECO:0000256" key="6">
    <source>
        <dbReference type="PROSITE-ProRule" id="PRU10141"/>
    </source>
</evidence>
<sequence>MGAAAAVELEGPASEGRLFTDECESTERGGLRNYVDNLEVDNSNPQYHDMDGARFKRVNARDGSVRYDSLQGFVSARVTGYVFTHMALMNWELLVGTVDVESGFSPARVLNSSNLNEHVVASSMEEGETVGWVKFRVALEGLVVDCPRSVQVEMRGSATADTNAGWGLQLGAVELEESATPMCGIPSCVPGQEILDKCGEPRASEGLTGLLDDTDSIDANVYEATANVVVDRSNASAFFAGDAARFKRADGAPGGVTYFVPEGVLSMSLTVFACGGVGRLTVTPYSDPDCRPLSVRPILDDSGFEMEGGQGWELQLSEVRLTGYGVAQNAAGLTALAQRPQKGRSVVERFFPVLVLAACLSGIVAITLALKVTRLCRGANGSPPQLVRWIANNEFGRGDGTGGKPDKAAFDRISTFTSLTPRGTSLGMQGYSSPAKSNSLSPRGTALGMQAYPSPRTGAAIGPRGVQMHGYSSPHTKPTISPRGSQMHGYSSPGTQPTVSPKGAQKQGYAAPMKPISEAASLRSISFSSEVKAKVEPPRRQGHRRGSSFFEQRMRDIQKTFAPAKKPAMANREGELVREKMVGQGGFGSVWKATWEGAPVALKIVALPASLSAEARKARMAVTEAAVSGCLAHPNVVQTFTCDVRATPGEEGGEGDAAAKGSRPWTPWGEFAGQKRRGVTNFIAGGSPRRLEIRLVMEYCDGGSLRDALRERRFLDKAGRPVFEHVLLTALDIARGMRCLHHSRIIHGDLKPGNVLLKLASGDGRNLIAKVADFGASVPMGQSQSCTVGGKRGTEGYIAPEVASNQVMFPASDVYAFGMLLWELYTSRNIREAMKEEALQTDLKVVRWRPRFPADCPRSYVRLAGACWNEYPDWRPSFEAIVPRL</sequence>
<dbReference type="InterPro" id="IPR011009">
    <property type="entry name" value="Kinase-like_dom_sf"/>
</dbReference>
<evidence type="ECO:0000256" key="1">
    <source>
        <dbReference type="ARBA" id="ARBA00022527"/>
    </source>
</evidence>
<keyword evidence="4" id="KW-0418">Kinase</keyword>
<keyword evidence="3 6" id="KW-0547">Nucleotide-binding</keyword>
<name>A0A8S1J453_9CHLO</name>
<evidence type="ECO:0000259" key="8">
    <source>
        <dbReference type="PROSITE" id="PS50011"/>
    </source>
</evidence>
<dbReference type="PRINTS" id="PR00109">
    <property type="entry name" value="TYRKINASE"/>
</dbReference>
<dbReference type="InterPro" id="IPR001245">
    <property type="entry name" value="Ser-Thr/Tyr_kinase_cat_dom"/>
</dbReference>
<reference evidence="9" key="1">
    <citation type="submission" date="2020-12" db="EMBL/GenBank/DDBJ databases">
        <authorList>
            <person name="Iha C."/>
        </authorList>
    </citation>
    <scope>NUCLEOTIDE SEQUENCE</scope>
</reference>
<protein>
    <recommendedName>
        <fullName evidence="8">Protein kinase domain-containing protein</fullName>
    </recommendedName>
</protein>
<dbReference type="InterPro" id="IPR000719">
    <property type="entry name" value="Prot_kinase_dom"/>
</dbReference>
<dbReference type="GO" id="GO:0005524">
    <property type="term" value="F:ATP binding"/>
    <property type="evidence" value="ECO:0007669"/>
    <property type="project" value="UniProtKB-UniRule"/>
</dbReference>
<dbReference type="InterPro" id="IPR017441">
    <property type="entry name" value="Protein_kinase_ATP_BS"/>
</dbReference>
<dbReference type="SMART" id="SM00220">
    <property type="entry name" value="S_TKc"/>
    <property type="match status" value="1"/>
</dbReference>
<proteinExistence type="predicted"/>
<dbReference type="InterPro" id="IPR051681">
    <property type="entry name" value="Ser/Thr_Kinases-Pseudokinases"/>
</dbReference>
<comment type="caution">
    <text evidence="9">The sequence shown here is derived from an EMBL/GenBank/DDBJ whole genome shotgun (WGS) entry which is preliminary data.</text>
</comment>
<dbReference type="InterPro" id="IPR008271">
    <property type="entry name" value="Ser/Thr_kinase_AS"/>
</dbReference>
<dbReference type="Pfam" id="PF07714">
    <property type="entry name" value="PK_Tyr_Ser-Thr"/>
    <property type="match status" value="1"/>
</dbReference>
<dbReference type="Proteomes" id="UP000708148">
    <property type="component" value="Unassembled WGS sequence"/>
</dbReference>
<keyword evidence="5 6" id="KW-0067">ATP-binding</keyword>